<keyword evidence="3" id="KW-1185">Reference proteome</keyword>
<dbReference type="RefSeq" id="XP_023939164.2">
    <property type="nucleotide sequence ID" value="XM_024083396.2"/>
</dbReference>
<feature type="transmembrane region" description="Helical" evidence="1">
    <location>
        <begin position="144"/>
        <end position="165"/>
    </location>
</feature>
<dbReference type="KEGG" id="bany:112046676"/>
<dbReference type="Gene3D" id="1.10.287.110">
    <property type="entry name" value="DnaJ domain"/>
    <property type="match status" value="1"/>
</dbReference>
<keyword evidence="1" id="KW-0812">Transmembrane</keyword>
<evidence type="ECO:0000256" key="1">
    <source>
        <dbReference type="SAM" id="Phobius"/>
    </source>
</evidence>
<dbReference type="GeneID" id="112046676"/>
<organism evidence="3 4">
    <name type="scientific">Bicyclus anynana</name>
    <name type="common">Squinting bush brown butterfly</name>
    <dbReference type="NCBI Taxonomy" id="110368"/>
    <lineage>
        <taxon>Eukaryota</taxon>
        <taxon>Metazoa</taxon>
        <taxon>Ecdysozoa</taxon>
        <taxon>Arthropoda</taxon>
        <taxon>Hexapoda</taxon>
        <taxon>Insecta</taxon>
        <taxon>Pterygota</taxon>
        <taxon>Neoptera</taxon>
        <taxon>Endopterygota</taxon>
        <taxon>Lepidoptera</taxon>
        <taxon>Glossata</taxon>
        <taxon>Ditrysia</taxon>
        <taxon>Papilionoidea</taxon>
        <taxon>Nymphalidae</taxon>
        <taxon>Satyrinae</taxon>
        <taxon>Satyrini</taxon>
        <taxon>Mycalesina</taxon>
        <taxon>Bicyclus</taxon>
    </lineage>
</organism>
<dbReference type="InterPro" id="IPR036869">
    <property type="entry name" value="J_dom_sf"/>
</dbReference>
<evidence type="ECO:0000313" key="3">
    <source>
        <dbReference type="Proteomes" id="UP001652582"/>
    </source>
</evidence>
<dbReference type="OrthoDB" id="445556at2759"/>
<evidence type="ECO:0000259" key="2">
    <source>
        <dbReference type="PROSITE" id="PS50076"/>
    </source>
</evidence>
<name>A0A6J1MX35_BICAN</name>
<dbReference type="SUPFAM" id="SSF46565">
    <property type="entry name" value="Chaperone J-domain"/>
    <property type="match status" value="1"/>
</dbReference>
<dbReference type="PANTHER" id="PTHR44825">
    <property type="match status" value="1"/>
</dbReference>
<dbReference type="AlphaFoldDB" id="A0A6J1MX35"/>
<sequence>MYLLKRSTDIKSICTLVRLYTSGRKTHYETLNLQKNCTDKDIKEAFIKMSKQYHPDKNKSTQAQERFVQIVEAYNVLSKPGSRASYDSTIQFDGSSGTYVYRTHVPYNLRNNPQYSYYTHTQNTSSKSNTDYYGIKRVKKLPNAAILMILFGVAVIGVLLQVVVIRQSYSIQRRRTDEKSMRLAEELEKVRATARGKTNEAQTQMLLDKIVTASNPSVATASLGQTLANEKK</sequence>
<dbReference type="PANTHER" id="PTHR44825:SF1">
    <property type="entry name" value="DNAJ HOMOLOG SUBFAMILY C MEMBER 4"/>
    <property type="match status" value="1"/>
</dbReference>
<dbReference type="Pfam" id="PF00226">
    <property type="entry name" value="DnaJ"/>
    <property type="match status" value="1"/>
</dbReference>
<proteinExistence type="predicted"/>
<gene>
    <name evidence="4" type="primary">LOC112046676</name>
</gene>
<dbReference type="InterPro" id="IPR001623">
    <property type="entry name" value="DnaJ_domain"/>
</dbReference>
<reference evidence="4" key="1">
    <citation type="submission" date="2025-08" db="UniProtKB">
        <authorList>
            <consortium name="RefSeq"/>
        </authorList>
    </citation>
    <scope>IDENTIFICATION</scope>
</reference>
<keyword evidence="1" id="KW-1133">Transmembrane helix</keyword>
<keyword evidence="1" id="KW-0472">Membrane</keyword>
<evidence type="ECO:0000313" key="4">
    <source>
        <dbReference type="RefSeq" id="XP_023939164.2"/>
    </source>
</evidence>
<accession>A0A6J1MX35</accession>
<dbReference type="Proteomes" id="UP001652582">
    <property type="component" value="Chromosome 16"/>
</dbReference>
<protein>
    <submittedName>
        <fullName evidence="4">DnaJ-like protein 60</fullName>
    </submittedName>
</protein>
<feature type="domain" description="J" evidence="2">
    <location>
        <begin position="26"/>
        <end position="90"/>
    </location>
</feature>
<dbReference type="InterPro" id="IPR052763">
    <property type="entry name" value="DnaJ_C4"/>
</dbReference>
<dbReference type="SMART" id="SM00271">
    <property type="entry name" value="DnaJ"/>
    <property type="match status" value="1"/>
</dbReference>
<dbReference type="PROSITE" id="PS50076">
    <property type="entry name" value="DNAJ_2"/>
    <property type="match status" value="1"/>
</dbReference>
<dbReference type="PRINTS" id="PR00625">
    <property type="entry name" value="JDOMAIN"/>
</dbReference>
<dbReference type="CDD" id="cd06257">
    <property type="entry name" value="DnaJ"/>
    <property type="match status" value="1"/>
</dbReference>